<dbReference type="Proteomes" id="UP000245974">
    <property type="component" value="Unassembled WGS sequence"/>
</dbReference>
<evidence type="ECO:0000256" key="1">
    <source>
        <dbReference type="SAM" id="SignalP"/>
    </source>
</evidence>
<dbReference type="Pfam" id="PF22124">
    <property type="entry name" value="Glyco_hydro_95_cat"/>
    <property type="match status" value="1"/>
</dbReference>
<dbReference type="RefSeq" id="WP_121974141.1">
    <property type="nucleotide sequence ID" value="NZ_OOGT01000074.1"/>
</dbReference>
<dbReference type="InParanoid" id="A0A2U3MZ87"/>
<sequence>MKLRKLTLSITLLLNISLLSACNESADSHDSTAAVYSNSGYLANNTIHATNLSQSMLAVSTTAENRPDAFTVNELKKDIYNGIFTGNGLVGTMTYLSSDSPSSVRIDLGRTDLYDHRTKDGTYVFPDTLFLQSRFPLGHFELNLGSTITTASGKMDLYTALATASVNIENSQQFKVQTRTLADEDIVIIEIEGNTAPVQAANIKWITEPSVSPRQKTSGTIAGYQGNADVQYSTSGNNSIYSIAMLAGGGYGLGYKTITQGNKTTIIATTYYSREDSNVSEKINQTLEHFDLADLNNKIKMHEKHWHDFYQKSVYRMPDPKLQAFYNMQLYKFGSSSREGGSAIDLQGPWAVNKTPWPGYWFNLNMQLTYSPLYAANHLELAKTLVNVIDKNKQNLINNVPEQYQNDSAAIGRTSGADLISPVLLSTETDGQYANNNAQSELGNLTWLLYYYYQHYRYSMDANIGNNLFDILKRSVQYQLHLLKKNTNGKYEFAVKTYSPEYPNAYDYNTNYDLAILKWGLNALISLNSELKKNDVSLAKWKDVANNLIDFPQDATGFKISSNIAYTQSHRHYSHLMMIYPFYQVNWDQQENRNLIQTSINTWQSKTSALQGYSFTGNASMQAMMGNGDKALQALQTLLNTYVKPNTLYAETGPVIETPFSAMTSLQELSLQYWDGIVRVFPAIPSQWKDLSFDNFRTDGAFLISAKRVAGINSSITIKSEAGGTIKIKPNLGDKVFSPQKELPAADRGVYTLSMQKGEILELKNGG</sequence>
<dbReference type="PANTHER" id="PTHR31084">
    <property type="entry name" value="ALPHA-L-FUCOSIDASE 2"/>
    <property type="match status" value="1"/>
</dbReference>
<dbReference type="GO" id="GO:0005975">
    <property type="term" value="P:carbohydrate metabolic process"/>
    <property type="evidence" value="ECO:0007669"/>
    <property type="project" value="InterPro"/>
</dbReference>
<feature type="chain" id="PRO_5015409565" description="Glycosyl hydrolase family 95 catalytic domain-containing protein" evidence="1">
    <location>
        <begin position="22"/>
        <end position="767"/>
    </location>
</feature>
<protein>
    <recommendedName>
        <fullName evidence="2">Glycosyl hydrolase family 95 catalytic domain-containing protein</fullName>
    </recommendedName>
</protein>
<organism evidence="3 4">
    <name type="scientific">Acinetobacter stercoris</name>
    <dbReference type="NCBI Taxonomy" id="2126983"/>
    <lineage>
        <taxon>Bacteria</taxon>
        <taxon>Pseudomonadati</taxon>
        <taxon>Pseudomonadota</taxon>
        <taxon>Gammaproteobacteria</taxon>
        <taxon>Moraxellales</taxon>
        <taxon>Moraxellaceae</taxon>
        <taxon>Acinetobacter</taxon>
    </lineage>
</organism>
<evidence type="ECO:0000313" key="4">
    <source>
        <dbReference type="Proteomes" id="UP000245974"/>
    </source>
</evidence>
<keyword evidence="1" id="KW-0732">Signal</keyword>
<evidence type="ECO:0000259" key="2">
    <source>
        <dbReference type="Pfam" id="PF22124"/>
    </source>
</evidence>
<dbReference type="PANTHER" id="PTHR31084:SF0">
    <property type="entry name" value="ALPHA-L-FUCOSIDASE 2"/>
    <property type="match status" value="1"/>
</dbReference>
<accession>A0A2U3MZ87</accession>
<dbReference type="GO" id="GO:0004560">
    <property type="term" value="F:alpha-L-fucosidase activity"/>
    <property type="evidence" value="ECO:0007669"/>
    <property type="project" value="TreeGrafter"/>
</dbReference>
<reference evidence="4" key="1">
    <citation type="submission" date="2018-03" db="EMBL/GenBank/DDBJ databases">
        <authorList>
            <person name="Blom J."/>
        </authorList>
    </citation>
    <scope>NUCLEOTIDE SEQUENCE [LARGE SCALE GENOMIC DNA]</scope>
    <source>
        <strain evidence="4">KPC-SM-21</strain>
    </source>
</reference>
<dbReference type="InterPro" id="IPR008928">
    <property type="entry name" value="6-hairpin_glycosidase_sf"/>
</dbReference>
<dbReference type="OrthoDB" id="9802600at2"/>
<proteinExistence type="predicted"/>
<gene>
    <name evidence="3" type="ORF">KPC_1861</name>
</gene>
<feature type="domain" description="Glycosyl hydrolase family 95 catalytic" evidence="2">
    <location>
        <begin position="292"/>
        <end position="650"/>
    </location>
</feature>
<dbReference type="EMBL" id="OOGT01000074">
    <property type="protein sequence ID" value="SPL70683.1"/>
    <property type="molecule type" value="Genomic_DNA"/>
</dbReference>
<dbReference type="AlphaFoldDB" id="A0A2U3MZ87"/>
<evidence type="ECO:0000313" key="3">
    <source>
        <dbReference type="EMBL" id="SPL70683.1"/>
    </source>
</evidence>
<dbReference type="PROSITE" id="PS51257">
    <property type="entry name" value="PROKAR_LIPOPROTEIN"/>
    <property type="match status" value="1"/>
</dbReference>
<dbReference type="Gene3D" id="1.50.10.10">
    <property type="match status" value="1"/>
</dbReference>
<dbReference type="InterPro" id="IPR054363">
    <property type="entry name" value="GH95_cat"/>
</dbReference>
<feature type="signal peptide" evidence="1">
    <location>
        <begin position="1"/>
        <end position="21"/>
    </location>
</feature>
<name>A0A2U3MZ87_9GAMM</name>
<dbReference type="InterPro" id="IPR012341">
    <property type="entry name" value="6hp_glycosidase-like_sf"/>
</dbReference>
<dbReference type="SUPFAM" id="SSF48208">
    <property type="entry name" value="Six-hairpin glycosidases"/>
    <property type="match status" value="1"/>
</dbReference>
<keyword evidence="4" id="KW-1185">Reference proteome</keyword>